<evidence type="ECO:0000313" key="2">
    <source>
        <dbReference type="Proteomes" id="UP000038045"/>
    </source>
</evidence>
<proteinExistence type="predicted"/>
<dbReference type="Proteomes" id="UP000038045">
    <property type="component" value="Unplaced"/>
</dbReference>
<keyword evidence="2" id="KW-1185">Reference proteome</keyword>
<dbReference type="AlphaFoldDB" id="A0A0N4ZQX4"/>
<sequence length="189" mass="21014">MGLVQSSTSRAAKFSGSGNRRSLRNNNNQQVVRSSRRHRSYSTSCNVNRNAKEFSRFWTSGGQLVPKARGNSMSSSTKSSRGKEAVTWKKKSQISTEIPITRRSSHDSSEGKGIEGYGSRPKSCENGRLIFGNKNRKQTSSCDYTYGSQLGEGMKRSNVKKISSISLPHEELLTNVPVNICNRFDDLKL</sequence>
<protein>
    <submittedName>
        <fullName evidence="3">Ovule protein</fullName>
    </submittedName>
</protein>
<evidence type="ECO:0000313" key="3">
    <source>
        <dbReference type="WBParaSite" id="PTRK_0001091500.1"/>
    </source>
</evidence>
<feature type="compositionally biased region" description="Basic and acidic residues" evidence="1">
    <location>
        <begin position="104"/>
        <end position="113"/>
    </location>
</feature>
<organism evidence="2 3">
    <name type="scientific">Parastrongyloides trichosuri</name>
    <name type="common">Possum-specific nematode worm</name>
    <dbReference type="NCBI Taxonomy" id="131310"/>
    <lineage>
        <taxon>Eukaryota</taxon>
        <taxon>Metazoa</taxon>
        <taxon>Ecdysozoa</taxon>
        <taxon>Nematoda</taxon>
        <taxon>Chromadorea</taxon>
        <taxon>Rhabditida</taxon>
        <taxon>Tylenchina</taxon>
        <taxon>Panagrolaimomorpha</taxon>
        <taxon>Strongyloidoidea</taxon>
        <taxon>Strongyloididae</taxon>
        <taxon>Parastrongyloides</taxon>
    </lineage>
</organism>
<reference evidence="3" key="1">
    <citation type="submission" date="2017-02" db="UniProtKB">
        <authorList>
            <consortium name="WormBaseParasite"/>
        </authorList>
    </citation>
    <scope>IDENTIFICATION</scope>
</reference>
<accession>A0A0N4ZQX4</accession>
<name>A0A0N4ZQX4_PARTI</name>
<evidence type="ECO:0000256" key="1">
    <source>
        <dbReference type="SAM" id="MobiDB-lite"/>
    </source>
</evidence>
<feature type="region of interest" description="Disordered" evidence="1">
    <location>
        <begin position="1"/>
        <end position="44"/>
    </location>
</feature>
<feature type="compositionally biased region" description="Polar residues" evidence="1">
    <location>
        <begin position="1"/>
        <end position="10"/>
    </location>
</feature>
<dbReference type="WBParaSite" id="PTRK_0001091500.1">
    <property type="protein sequence ID" value="PTRK_0001091500.1"/>
    <property type="gene ID" value="PTRK_0001091500"/>
</dbReference>
<feature type="region of interest" description="Disordered" evidence="1">
    <location>
        <begin position="62"/>
        <end position="121"/>
    </location>
</feature>
<feature type="compositionally biased region" description="Low complexity" evidence="1">
    <location>
        <begin position="15"/>
        <end position="33"/>
    </location>
</feature>